<dbReference type="InterPro" id="IPR006143">
    <property type="entry name" value="RND_pump_MFP"/>
</dbReference>
<dbReference type="NCBIfam" id="TIGR01730">
    <property type="entry name" value="RND_mfp"/>
    <property type="match status" value="1"/>
</dbReference>
<evidence type="ECO:0000256" key="1">
    <source>
        <dbReference type="ARBA" id="ARBA00009477"/>
    </source>
</evidence>
<accession>A0ABT2EC85</accession>
<dbReference type="RefSeq" id="WP_259035625.1">
    <property type="nucleotide sequence ID" value="NZ_JAJISC010000003.1"/>
</dbReference>
<feature type="coiled-coil region" evidence="2">
    <location>
        <begin position="105"/>
        <end position="163"/>
    </location>
</feature>
<evidence type="ECO:0000259" key="4">
    <source>
        <dbReference type="Pfam" id="PF25954"/>
    </source>
</evidence>
<dbReference type="Pfam" id="PF25954">
    <property type="entry name" value="Beta-barrel_RND_2"/>
    <property type="match status" value="1"/>
</dbReference>
<dbReference type="SUPFAM" id="SSF111369">
    <property type="entry name" value="HlyD-like secretion proteins"/>
    <property type="match status" value="1"/>
</dbReference>
<evidence type="ECO:0000256" key="2">
    <source>
        <dbReference type="SAM" id="Coils"/>
    </source>
</evidence>
<evidence type="ECO:0000259" key="3">
    <source>
        <dbReference type="Pfam" id="PF25917"/>
    </source>
</evidence>
<feature type="domain" description="Multidrug resistance protein MdtA-like barrel-sandwich hybrid" evidence="3">
    <location>
        <begin position="71"/>
        <end position="194"/>
    </location>
</feature>
<organism evidence="5 6">
    <name type="scientific">Halomonas dongshanensis</name>
    <dbReference type="NCBI Taxonomy" id="2890835"/>
    <lineage>
        <taxon>Bacteria</taxon>
        <taxon>Pseudomonadati</taxon>
        <taxon>Pseudomonadota</taxon>
        <taxon>Gammaproteobacteria</taxon>
        <taxon>Oceanospirillales</taxon>
        <taxon>Halomonadaceae</taxon>
        <taxon>Halomonas</taxon>
    </lineage>
</organism>
<dbReference type="Pfam" id="PF25917">
    <property type="entry name" value="BSH_RND"/>
    <property type="match status" value="1"/>
</dbReference>
<keyword evidence="6" id="KW-1185">Reference proteome</keyword>
<comment type="similarity">
    <text evidence="1">Belongs to the membrane fusion protein (MFP) (TC 8.A.1) family.</text>
</comment>
<name>A0ABT2EC85_9GAMM</name>
<feature type="domain" description="CusB-like beta-barrel" evidence="4">
    <location>
        <begin position="207"/>
        <end position="275"/>
    </location>
</feature>
<gene>
    <name evidence="5" type="ORF">LLY24_07275</name>
</gene>
<sequence>MRRLPSSYVVASLLVLGLVVWLLLGDFQRFQPTPPESPPPSAEGSRVEVTTRHSTFYVPRQIVQGQLSAEREVTLRANVGGVVQEKPVAQGSRVNAGDTLLILDNDALPERLQQARDELTLAQAEYAGAQNLRQRELISQPELLRLQASLSASAAQVAQLEKQLNDSRPQAPFAGTLGRVQVEVGDLVQPGEEWGELVDDSRLTGEAWVSQQEVGELSAGLPVSARLLNGEQLEGELTFVSPRADESTRTFYVEATLDNPRGLTMAGGSAELTITLAPREVHRLSPALLSLNDEGRLAVKYVDAANDVVQAPVELVSATIESAYVSGLPEQIELITLGAGLVEPGERVDPVRVDDTPREAR</sequence>
<dbReference type="Proteomes" id="UP001165542">
    <property type="component" value="Unassembled WGS sequence"/>
</dbReference>
<dbReference type="Gene3D" id="2.40.30.170">
    <property type="match status" value="1"/>
</dbReference>
<reference evidence="5" key="1">
    <citation type="submission" date="2021-11" db="EMBL/GenBank/DDBJ databases">
        <title>Halomonas sp., isolated from a coastal aquaculture zone in Dongshan Bay.</title>
        <authorList>
            <person name="Lin W."/>
        </authorList>
    </citation>
    <scope>NUCLEOTIDE SEQUENCE</scope>
    <source>
        <strain evidence="5">Yzlin-01</strain>
    </source>
</reference>
<proteinExistence type="inferred from homology"/>
<comment type="caution">
    <text evidence="5">The sequence shown here is derived from an EMBL/GenBank/DDBJ whole genome shotgun (WGS) entry which is preliminary data.</text>
</comment>
<dbReference type="EMBL" id="JAJISC010000003">
    <property type="protein sequence ID" value="MCS2609114.1"/>
    <property type="molecule type" value="Genomic_DNA"/>
</dbReference>
<protein>
    <submittedName>
        <fullName evidence="5">Efflux RND transporter periplasmic adaptor subunit</fullName>
    </submittedName>
</protein>
<dbReference type="PANTHER" id="PTHR30469">
    <property type="entry name" value="MULTIDRUG RESISTANCE PROTEIN MDTA"/>
    <property type="match status" value="1"/>
</dbReference>
<dbReference type="InterPro" id="IPR058792">
    <property type="entry name" value="Beta-barrel_RND_2"/>
</dbReference>
<evidence type="ECO:0000313" key="6">
    <source>
        <dbReference type="Proteomes" id="UP001165542"/>
    </source>
</evidence>
<evidence type="ECO:0000313" key="5">
    <source>
        <dbReference type="EMBL" id="MCS2609114.1"/>
    </source>
</evidence>
<dbReference type="Gene3D" id="2.40.50.100">
    <property type="match status" value="2"/>
</dbReference>
<keyword evidence="2" id="KW-0175">Coiled coil</keyword>
<dbReference type="InterPro" id="IPR058625">
    <property type="entry name" value="MdtA-like_BSH"/>
</dbReference>